<sequence length="406" mass="43221">MSAAAPRPAGRGGARHGVLARARDARRRRTGRIADDVVIFAELLRSCGAAVPGGAPTRAVRALGEVALDRRDDVHAAMRATLVSDRPSTRLFDLVFPVFWSRGDVVATATDSAAGDTSPSPAEGGAAESGDAGGDDGRQGDRRAPRPTASLRRGEPTPVTAVDDDEVDTEVRRMVRALARAPGRRRRTAPAGDQLDLRGSLRHGLRSGELVELLRTRPRPARAEVAVLCDVSSSMAGVTGLFLAVTHALARHARLVEAGVFHVDLTLVGAELRRHPRQVAVRRLAARAGALSGGTRIGHCLREFVDAVGPGLTPRTVVFVLSDGWDVGEPELLAAQMRRLRERVDRIVWCDPHAAATGFDPQVRGLRAALPHVDDHVDLSGPAALRGVADHLERHHPNPGGPHARS</sequence>
<dbReference type="PANTHER" id="PTHR39338">
    <property type="entry name" value="BLL5662 PROTEIN-RELATED"/>
    <property type="match status" value="1"/>
</dbReference>
<dbReference type="PANTHER" id="PTHR39338:SF6">
    <property type="entry name" value="BLL5662 PROTEIN"/>
    <property type="match status" value="1"/>
</dbReference>
<feature type="compositionally biased region" description="Basic and acidic residues" evidence="1">
    <location>
        <begin position="135"/>
        <end position="144"/>
    </location>
</feature>
<gene>
    <name evidence="2" type="ORF">PSU4_26360</name>
</gene>
<organism evidence="2 3">
    <name type="scientific">Pseudonocardia sulfidoxydans NBRC 16205</name>
    <dbReference type="NCBI Taxonomy" id="1223511"/>
    <lineage>
        <taxon>Bacteria</taxon>
        <taxon>Bacillati</taxon>
        <taxon>Actinomycetota</taxon>
        <taxon>Actinomycetes</taxon>
        <taxon>Pseudonocardiales</taxon>
        <taxon>Pseudonocardiaceae</taxon>
        <taxon>Pseudonocardia</taxon>
    </lineage>
</organism>
<evidence type="ECO:0000313" key="3">
    <source>
        <dbReference type="Proteomes" id="UP000321685"/>
    </source>
</evidence>
<protein>
    <recommendedName>
        <fullName evidence="4">VWA domain-containing protein</fullName>
    </recommendedName>
</protein>
<feature type="region of interest" description="Disordered" evidence="1">
    <location>
        <begin position="1"/>
        <end position="22"/>
    </location>
</feature>
<dbReference type="SUPFAM" id="SSF53300">
    <property type="entry name" value="vWA-like"/>
    <property type="match status" value="1"/>
</dbReference>
<dbReference type="RefSeq" id="WP_147107238.1">
    <property type="nucleotide sequence ID" value="NZ_BJVJ01000022.1"/>
</dbReference>
<name>A0A511DFX6_9PSEU</name>
<reference evidence="2 3" key="1">
    <citation type="submission" date="2019-07" db="EMBL/GenBank/DDBJ databases">
        <title>Whole genome shotgun sequence of Pseudonocardia sulfidoxydans NBRC 16205.</title>
        <authorList>
            <person name="Hosoyama A."/>
            <person name="Uohara A."/>
            <person name="Ohji S."/>
            <person name="Ichikawa N."/>
        </authorList>
    </citation>
    <scope>NUCLEOTIDE SEQUENCE [LARGE SCALE GENOMIC DNA]</scope>
    <source>
        <strain evidence="2 3">NBRC 16205</strain>
    </source>
</reference>
<proteinExistence type="predicted"/>
<dbReference type="InterPro" id="IPR008912">
    <property type="entry name" value="Uncharacterised_CoxE"/>
</dbReference>
<dbReference type="EMBL" id="BJVJ01000022">
    <property type="protein sequence ID" value="GEL23682.1"/>
    <property type="molecule type" value="Genomic_DNA"/>
</dbReference>
<evidence type="ECO:0000256" key="1">
    <source>
        <dbReference type="SAM" id="MobiDB-lite"/>
    </source>
</evidence>
<evidence type="ECO:0008006" key="4">
    <source>
        <dbReference type="Google" id="ProtNLM"/>
    </source>
</evidence>
<feature type="region of interest" description="Disordered" evidence="1">
    <location>
        <begin position="110"/>
        <end position="167"/>
    </location>
</feature>
<dbReference type="Pfam" id="PF05762">
    <property type="entry name" value="VWA_CoxE"/>
    <property type="match status" value="1"/>
</dbReference>
<evidence type="ECO:0000313" key="2">
    <source>
        <dbReference type="EMBL" id="GEL23682.1"/>
    </source>
</evidence>
<accession>A0A511DFX6</accession>
<dbReference type="Proteomes" id="UP000321685">
    <property type="component" value="Unassembled WGS sequence"/>
</dbReference>
<feature type="compositionally biased region" description="Low complexity" evidence="1">
    <location>
        <begin position="110"/>
        <end position="130"/>
    </location>
</feature>
<comment type="caution">
    <text evidence="2">The sequence shown here is derived from an EMBL/GenBank/DDBJ whole genome shotgun (WGS) entry which is preliminary data.</text>
</comment>
<dbReference type="OrthoDB" id="9790469at2"/>
<dbReference type="AlphaFoldDB" id="A0A511DFX6"/>
<dbReference type="InterPro" id="IPR036465">
    <property type="entry name" value="vWFA_dom_sf"/>
</dbReference>
<keyword evidence="3" id="KW-1185">Reference proteome</keyword>